<feature type="transmembrane region" description="Helical" evidence="1">
    <location>
        <begin position="204"/>
        <end position="226"/>
    </location>
</feature>
<evidence type="ECO:0000313" key="3">
    <source>
        <dbReference type="Proteomes" id="UP001501057"/>
    </source>
</evidence>
<accession>A0ABP4VXB4</accession>
<keyword evidence="1" id="KW-0812">Transmembrane</keyword>
<feature type="transmembrane region" description="Helical" evidence="1">
    <location>
        <begin position="161"/>
        <end position="184"/>
    </location>
</feature>
<protein>
    <submittedName>
        <fullName evidence="2">TIGR02206 family membrane protein</fullName>
    </submittedName>
</protein>
<feature type="transmembrane region" description="Helical" evidence="1">
    <location>
        <begin position="129"/>
        <end position="149"/>
    </location>
</feature>
<name>A0ABP4VXB4_9ACTN</name>
<sequence>MLAADDFEAYDTSHLAVLAIFAVGIVLVVLAGRSRRGTPAATAASRAGAVAVAAVTVPLQILQFTPDEWSLNTSLPLQLCDLAWMVAVHALWTGNKTTATITWLWGLTLTMQGMLTPDLSSPFPEPRFLMFWAMHVLIIWAGFWLVPGLGIGPTWRTYKRAVAATLVWLVGVYAFNVAAGTNYGYVNRKPQRASALDLLPAWPWYVAVEIIVLSVVWALLVLPWALRPARSGERETSPAPGR</sequence>
<proteinExistence type="predicted"/>
<gene>
    <name evidence="2" type="ORF">GCM10009710_21100</name>
</gene>
<dbReference type="NCBIfam" id="TIGR02206">
    <property type="entry name" value="intg_mem_TP0381"/>
    <property type="match status" value="1"/>
</dbReference>
<comment type="caution">
    <text evidence="2">The sequence shown here is derived from an EMBL/GenBank/DDBJ whole genome shotgun (WGS) entry which is preliminary data.</text>
</comment>
<dbReference type="Pfam" id="PF14808">
    <property type="entry name" value="TMEM164"/>
    <property type="match status" value="1"/>
</dbReference>
<organism evidence="2 3">
    <name type="scientific">Aeromicrobium alkaliterrae</name>
    <dbReference type="NCBI Taxonomy" id="302168"/>
    <lineage>
        <taxon>Bacteria</taxon>
        <taxon>Bacillati</taxon>
        <taxon>Actinomycetota</taxon>
        <taxon>Actinomycetes</taxon>
        <taxon>Propionibacteriales</taxon>
        <taxon>Nocardioidaceae</taxon>
        <taxon>Aeromicrobium</taxon>
    </lineage>
</organism>
<keyword evidence="1" id="KW-1133">Transmembrane helix</keyword>
<dbReference type="RefSeq" id="WP_344201083.1">
    <property type="nucleotide sequence ID" value="NZ_BAAAME010000004.1"/>
</dbReference>
<reference evidence="3" key="1">
    <citation type="journal article" date="2019" name="Int. J. Syst. Evol. Microbiol.">
        <title>The Global Catalogue of Microorganisms (GCM) 10K type strain sequencing project: providing services to taxonomists for standard genome sequencing and annotation.</title>
        <authorList>
            <consortium name="The Broad Institute Genomics Platform"/>
            <consortium name="The Broad Institute Genome Sequencing Center for Infectious Disease"/>
            <person name="Wu L."/>
            <person name="Ma J."/>
        </authorList>
    </citation>
    <scope>NUCLEOTIDE SEQUENCE [LARGE SCALE GENOMIC DNA]</scope>
    <source>
        <strain evidence="3">JCM 13518</strain>
    </source>
</reference>
<feature type="transmembrane region" description="Helical" evidence="1">
    <location>
        <begin position="12"/>
        <end position="31"/>
    </location>
</feature>
<evidence type="ECO:0000313" key="2">
    <source>
        <dbReference type="EMBL" id="GAA1740668.1"/>
    </source>
</evidence>
<dbReference type="EMBL" id="BAAAME010000004">
    <property type="protein sequence ID" value="GAA1740668.1"/>
    <property type="molecule type" value="Genomic_DNA"/>
</dbReference>
<keyword evidence="1" id="KW-0472">Membrane</keyword>
<feature type="transmembrane region" description="Helical" evidence="1">
    <location>
        <begin position="43"/>
        <end position="63"/>
    </location>
</feature>
<evidence type="ECO:0000256" key="1">
    <source>
        <dbReference type="SAM" id="Phobius"/>
    </source>
</evidence>
<keyword evidence="3" id="KW-1185">Reference proteome</keyword>
<dbReference type="InterPro" id="IPR011737">
    <property type="entry name" value="CHP02206_TP0381"/>
</dbReference>
<dbReference type="Proteomes" id="UP001501057">
    <property type="component" value="Unassembled WGS sequence"/>
</dbReference>